<dbReference type="PANTHER" id="PTHR12993">
    <property type="entry name" value="N-ACETYLGLUCOSAMINYL-PHOSPHATIDYLINOSITOL DE-N-ACETYLASE-RELATED"/>
    <property type="match status" value="1"/>
</dbReference>
<comment type="catalytic activity">
    <reaction evidence="2">
        <text>mycothiol S-conjugate + H2O = an N-acetyl-L-cysteine-S-conjugate + 1D-myo-inositol 2-amino-2-deoxy-alpha-D-glucopyranoside</text>
        <dbReference type="Rhea" id="RHEA:36543"/>
        <dbReference type="ChEBI" id="CHEBI:15377"/>
        <dbReference type="ChEBI" id="CHEBI:58718"/>
        <dbReference type="ChEBI" id="CHEBI:58886"/>
        <dbReference type="ChEBI" id="CHEBI:59633"/>
        <dbReference type="EC" id="3.5.1.115"/>
    </reaction>
</comment>
<name>A0ABN2W8F9_9MICO</name>
<protein>
    <recommendedName>
        <fullName evidence="2">Mycothiol S-conjugate amidase</fullName>
        <ecNumber evidence="2">3.5.1.115</ecNumber>
    </recommendedName>
</protein>
<dbReference type="PANTHER" id="PTHR12993:SF11">
    <property type="entry name" value="N-ACETYLGLUCOSAMINYL-PHOSPHATIDYLINOSITOL DE-N-ACETYLASE"/>
    <property type="match status" value="1"/>
</dbReference>
<comment type="subunit">
    <text evidence="2">Monomer.</text>
</comment>
<dbReference type="InterPro" id="IPR024078">
    <property type="entry name" value="LmbE-like_dom_sf"/>
</dbReference>
<dbReference type="Pfam" id="PF02585">
    <property type="entry name" value="PIG-L"/>
    <property type="match status" value="1"/>
</dbReference>
<dbReference type="NCBIfam" id="TIGR03446">
    <property type="entry name" value="mycothiol_Mca"/>
    <property type="match status" value="1"/>
</dbReference>
<comment type="function">
    <text evidence="2">A mycothiol (MSH, N-acetylcysteinyl-glucosaminyl-inositol) S-conjugate amidase, it recycles conjugated MSH to the N-acetyl cysteine conjugate (AcCys S-conjugate, a mercapturic acid) and the MSH precursor. Involved in MSH-dependent detoxification of a number of alkylating agents and antibiotics.</text>
</comment>
<dbReference type="EMBL" id="BAAAPZ010000001">
    <property type="protein sequence ID" value="GAA2086508.1"/>
    <property type="molecule type" value="Genomic_DNA"/>
</dbReference>
<keyword evidence="4" id="KW-1185">Reference proteome</keyword>
<evidence type="ECO:0000256" key="1">
    <source>
        <dbReference type="ARBA" id="ARBA00022833"/>
    </source>
</evidence>
<organism evidence="3 4">
    <name type="scientific">Brevibacterium salitolerans</name>
    <dbReference type="NCBI Taxonomy" id="1403566"/>
    <lineage>
        <taxon>Bacteria</taxon>
        <taxon>Bacillati</taxon>
        <taxon>Actinomycetota</taxon>
        <taxon>Actinomycetes</taxon>
        <taxon>Micrococcales</taxon>
        <taxon>Brevibacteriaceae</taxon>
        <taxon>Brevibacterium</taxon>
    </lineage>
</organism>
<feature type="binding site" evidence="2">
    <location>
        <position position="154"/>
    </location>
    <ligand>
        <name>Zn(2+)</name>
        <dbReference type="ChEBI" id="CHEBI:29105"/>
    </ligand>
</feature>
<dbReference type="Proteomes" id="UP001500984">
    <property type="component" value="Unassembled WGS sequence"/>
</dbReference>
<comment type="similarity">
    <text evidence="2">Belongs to the MshB deacetylase family. Mca subfamily.</text>
</comment>
<sequence>MHKREARQPGPYAGLRLLAVHAHPDDESSKGAATTAKYAALGAQVTVATMTGGEAGDILNPALEGSPAAIRDIAGLRREEMAAAARVLGVDHAWVGYVDSGLPDGDFDELLPKGVFYRVPDDVAARPLVELIRRLRPQVVTTYDELGGYPHPDHIKAHIVTMLAVERAADPDANPELGEPWQVQKVYYNQDLSGRKFLAIHERMLADGLESPFAERLDWFAERDRERHTWLSTSVPCGEFIDVRDRALLSHATQIDPNGGFFAGHREAAKKYWPYEEFELALDLTGREPLPHEDFVESDLFADVLYDSGERVPADLLMVRQEVAG</sequence>
<accession>A0ABN2W8F9</accession>
<evidence type="ECO:0000313" key="4">
    <source>
        <dbReference type="Proteomes" id="UP001500984"/>
    </source>
</evidence>
<feature type="binding site" evidence="2">
    <location>
        <position position="26"/>
    </location>
    <ligand>
        <name>Zn(2+)</name>
        <dbReference type="ChEBI" id="CHEBI:29105"/>
    </ligand>
</feature>
<keyword evidence="2" id="KW-0479">Metal-binding</keyword>
<comment type="cofactor">
    <cofactor evidence="2">
        <name>Zn(2+)</name>
        <dbReference type="ChEBI" id="CHEBI:29105"/>
    </cofactor>
    <text evidence="2">Binds 1 zinc ion per subunit.</text>
</comment>
<dbReference type="Gene3D" id="3.40.50.10320">
    <property type="entry name" value="LmbE-like"/>
    <property type="match status" value="1"/>
</dbReference>
<proteinExistence type="inferred from homology"/>
<dbReference type="InterPro" id="IPR017811">
    <property type="entry name" value="Mca"/>
</dbReference>
<gene>
    <name evidence="2 3" type="primary">mca</name>
    <name evidence="3" type="ORF">GCM10009823_00210</name>
</gene>
<reference evidence="3 4" key="1">
    <citation type="journal article" date="2019" name="Int. J. Syst. Evol. Microbiol.">
        <title>The Global Catalogue of Microorganisms (GCM) 10K type strain sequencing project: providing services to taxonomists for standard genome sequencing and annotation.</title>
        <authorList>
            <consortium name="The Broad Institute Genomics Platform"/>
            <consortium name="The Broad Institute Genome Sequencing Center for Infectious Disease"/>
            <person name="Wu L."/>
            <person name="Ma J."/>
        </authorList>
    </citation>
    <scope>NUCLEOTIDE SEQUENCE [LARGE SCALE GENOMIC DNA]</scope>
    <source>
        <strain evidence="3 4">JCM 15900</strain>
    </source>
</reference>
<comment type="caution">
    <text evidence="3">The sequence shown here is derived from an EMBL/GenBank/DDBJ whole genome shotgun (WGS) entry which is preliminary data.</text>
</comment>
<dbReference type="EC" id="3.5.1.115" evidence="2"/>
<keyword evidence="1 2" id="KW-0862">Zinc</keyword>
<feature type="binding site" evidence="2">
    <location>
        <position position="23"/>
    </location>
    <ligand>
        <name>Zn(2+)</name>
        <dbReference type="ChEBI" id="CHEBI:29105"/>
    </ligand>
</feature>
<dbReference type="RefSeq" id="WP_344334259.1">
    <property type="nucleotide sequence ID" value="NZ_BAAAPZ010000001.1"/>
</dbReference>
<dbReference type="HAMAP" id="MF_01482">
    <property type="entry name" value="Mca"/>
    <property type="match status" value="1"/>
</dbReference>
<keyword evidence="2" id="KW-0378">Hydrolase</keyword>
<evidence type="ECO:0000256" key="2">
    <source>
        <dbReference type="HAMAP-Rule" id="MF_01482"/>
    </source>
</evidence>
<dbReference type="InterPro" id="IPR003737">
    <property type="entry name" value="GlcNAc_PI_deacetylase-related"/>
</dbReference>
<evidence type="ECO:0000313" key="3">
    <source>
        <dbReference type="EMBL" id="GAA2086508.1"/>
    </source>
</evidence>
<dbReference type="SUPFAM" id="SSF102588">
    <property type="entry name" value="LmbE-like"/>
    <property type="match status" value="1"/>
</dbReference>